<evidence type="ECO:0000256" key="1">
    <source>
        <dbReference type="SAM" id="Phobius"/>
    </source>
</evidence>
<dbReference type="InterPro" id="IPR009100">
    <property type="entry name" value="AcylCoA_DH/oxidase_NM_dom_sf"/>
</dbReference>
<comment type="caution">
    <text evidence="3">The sequence shown here is derived from an EMBL/GenBank/DDBJ whole genome shotgun (WGS) entry which is preliminary data.</text>
</comment>
<organism evidence="3 4">
    <name type="scientific">Sphingobacterium deserti</name>
    <dbReference type="NCBI Taxonomy" id="1229276"/>
    <lineage>
        <taxon>Bacteria</taxon>
        <taxon>Pseudomonadati</taxon>
        <taxon>Bacteroidota</taxon>
        <taxon>Sphingobacteriia</taxon>
        <taxon>Sphingobacteriales</taxon>
        <taxon>Sphingobacteriaceae</taxon>
        <taxon>Sphingobacterium</taxon>
    </lineage>
</organism>
<feature type="domain" description="Acyl-CoA dehydrogenase/oxidase N-terminal" evidence="2">
    <location>
        <begin position="3"/>
        <end position="79"/>
    </location>
</feature>
<keyword evidence="4" id="KW-1185">Reference proteome</keyword>
<accession>A0A0B8SYV9</accession>
<dbReference type="InterPro" id="IPR046373">
    <property type="entry name" value="Acyl-CoA_Oxase/DH_mid-dom_sf"/>
</dbReference>
<dbReference type="Gene3D" id="2.40.110.10">
    <property type="entry name" value="Butyryl-CoA Dehydrogenase, subunit A, domain 2"/>
    <property type="match status" value="1"/>
</dbReference>
<evidence type="ECO:0000259" key="2">
    <source>
        <dbReference type="Pfam" id="PF02771"/>
    </source>
</evidence>
<dbReference type="Pfam" id="PF02771">
    <property type="entry name" value="Acyl-CoA_dh_N"/>
    <property type="match status" value="1"/>
</dbReference>
<dbReference type="InterPro" id="IPR013786">
    <property type="entry name" value="AcylCoA_DH/ox_N"/>
</dbReference>
<gene>
    <name evidence="3" type="ORF">DI53_3789</name>
</gene>
<dbReference type="STRING" id="1229276.DI53_3789"/>
<dbReference type="GO" id="GO:0016627">
    <property type="term" value="F:oxidoreductase activity, acting on the CH-CH group of donors"/>
    <property type="evidence" value="ECO:0007669"/>
    <property type="project" value="InterPro"/>
</dbReference>
<evidence type="ECO:0000313" key="3">
    <source>
        <dbReference type="EMBL" id="KGE12411.1"/>
    </source>
</evidence>
<keyword evidence="1" id="KW-0472">Membrane</keyword>
<dbReference type="eggNOG" id="COG1960">
    <property type="taxonomic scope" value="Bacteria"/>
</dbReference>
<dbReference type="RefSeq" id="WP_037503445.1">
    <property type="nucleotide sequence ID" value="NZ_JJMU01000070.1"/>
</dbReference>
<evidence type="ECO:0000313" key="4">
    <source>
        <dbReference type="Proteomes" id="UP000031802"/>
    </source>
</evidence>
<dbReference type="Proteomes" id="UP000031802">
    <property type="component" value="Unassembled WGS sequence"/>
</dbReference>
<protein>
    <submittedName>
        <fullName evidence="3">Pigment production hydroxylase</fullName>
    </submittedName>
</protein>
<feature type="transmembrane region" description="Helical" evidence="1">
    <location>
        <begin position="218"/>
        <end position="240"/>
    </location>
</feature>
<name>A0A0B8SYV9_9SPHI</name>
<dbReference type="Gene3D" id="1.20.140.10">
    <property type="entry name" value="Butyryl-CoA Dehydrogenase, subunit A, domain 3"/>
    <property type="match status" value="1"/>
</dbReference>
<sequence length="354" mass="39847">MRLTKEVTDLIQDEIIPSIDKKMLTENLLNLIYDKKWFNIWVPKSYGGLAYSLEAGCKLLEELAYLDGGFGWTITLCSGANMFAGFLEPALAASIFQMPNVCWGGSGKPSGRADKTKDGYLINGYWKYATGAPHLTHFTLNAWIYENGSAKLDENGEPVYQSFFVDRDDVLVHYDWDTFGLACTASHSFSIQQLFVPANRTFAIQPAARIAQGKLFEIPFMAFAACTLAVNYIGMFRRFLDVLERQLMVKAQDPSRDTQQSKQILKAVDQARQAIEERSDRLYELMGALWCSDTVEEDLVEEIIMLSRDCVATSKASMVELFPNGGIAAAQWDNELNIVFRHFFTATQHSLLQS</sequence>
<dbReference type="InterPro" id="IPR037069">
    <property type="entry name" value="AcylCoA_DH/ox_N_sf"/>
</dbReference>
<dbReference type="PIRSF" id="PIRSF016578">
    <property type="entry name" value="HsaA"/>
    <property type="match status" value="1"/>
</dbReference>
<reference evidence="4" key="1">
    <citation type="submission" date="2014-04" db="EMBL/GenBank/DDBJ databases">
        <title>Whole-Genome optical mapping and complete genome sequence of Sphingobacterium deserti sp. nov., a new spaces isolated from desert in the west of China.</title>
        <authorList>
            <person name="Teng C."/>
            <person name="Zhou Z."/>
            <person name="Li X."/>
            <person name="Chen M."/>
            <person name="Lin M."/>
            <person name="Wang L."/>
            <person name="Su S."/>
            <person name="Zhang C."/>
            <person name="Zhang W."/>
        </authorList>
    </citation>
    <scope>NUCLEOTIDE SEQUENCE [LARGE SCALE GENOMIC DNA]</scope>
    <source>
        <strain evidence="4">ACCC05744</strain>
    </source>
</reference>
<dbReference type="GO" id="GO:0050660">
    <property type="term" value="F:flavin adenine dinucleotide binding"/>
    <property type="evidence" value="ECO:0007669"/>
    <property type="project" value="InterPro"/>
</dbReference>
<keyword evidence="1" id="KW-1133">Transmembrane helix</keyword>
<dbReference type="Gene3D" id="1.10.540.10">
    <property type="entry name" value="Acyl-CoA dehydrogenase/oxidase, N-terminal domain"/>
    <property type="match status" value="1"/>
</dbReference>
<dbReference type="SUPFAM" id="SSF56645">
    <property type="entry name" value="Acyl-CoA dehydrogenase NM domain-like"/>
    <property type="match status" value="1"/>
</dbReference>
<reference evidence="3 4" key="2">
    <citation type="journal article" date="2015" name="PLoS ONE">
        <title>Whole-Genome Optical Mapping and Finished Genome Sequence of Sphingobacterium deserti sp. nov., a New Species Isolated from the Western Desert of China.</title>
        <authorList>
            <person name="Teng C."/>
            <person name="Zhou Z."/>
            <person name="Molnar I."/>
            <person name="Li X."/>
            <person name="Tang R."/>
            <person name="Chen M."/>
            <person name="Wang L."/>
            <person name="Su S."/>
            <person name="Zhang W."/>
            <person name="Lin M."/>
        </authorList>
    </citation>
    <scope>NUCLEOTIDE SEQUENCE [LARGE SCALE GENOMIC DNA]</scope>
    <source>
        <strain evidence="4">ACCC05744</strain>
    </source>
</reference>
<dbReference type="AlphaFoldDB" id="A0A0B8SYV9"/>
<dbReference type="EMBL" id="JJMU01000070">
    <property type="protein sequence ID" value="KGE12411.1"/>
    <property type="molecule type" value="Genomic_DNA"/>
</dbReference>
<proteinExistence type="predicted"/>
<dbReference type="OrthoDB" id="1170793at2"/>
<keyword evidence="1" id="KW-0812">Transmembrane</keyword>
<dbReference type="PATRIC" id="fig|1229276.3.peg.3920"/>